<feature type="signal peptide" evidence="9">
    <location>
        <begin position="1"/>
        <end position="18"/>
    </location>
</feature>
<comment type="caution">
    <text evidence="11">The sequence shown here is derived from an EMBL/GenBank/DDBJ whole genome shotgun (WGS) entry which is preliminary data.</text>
</comment>
<evidence type="ECO:0000256" key="6">
    <source>
        <dbReference type="ARBA" id="ARBA00022989"/>
    </source>
</evidence>
<keyword evidence="12" id="KW-1185">Reference proteome</keyword>
<dbReference type="Pfam" id="PF25301">
    <property type="entry name" value="CUT_C"/>
    <property type="match status" value="1"/>
</dbReference>
<evidence type="ECO:0000256" key="5">
    <source>
        <dbReference type="ARBA" id="ARBA00022729"/>
    </source>
</evidence>
<dbReference type="Proteomes" id="UP001201812">
    <property type="component" value="Unassembled WGS sequence"/>
</dbReference>
<gene>
    <name evidence="11" type="ORF">DdX_12466</name>
</gene>
<reference evidence="11" key="1">
    <citation type="submission" date="2022-01" db="EMBL/GenBank/DDBJ databases">
        <title>Genome Sequence Resource for Two Populations of Ditylenchus destructor, the Migratory Endoparasitic Phytonematode.</title>
        <authorList>
            <person name="Zhang H."/>
            <person name="Lin R."/>
            <person name="Xie B."/>
        </authorList>
    </citation>
    <scope>NUCLEOTIDE SEQUENCE</scope>
    <source>
        <strain evidence="11">BazhouSP</strain>
    </source>
</reference>
<evidence type="ECO:0000256" key="4">
    <source>
        <dbReference type="ARBA" id="ARBA00022692"/>
    </source>
</evidence>
<proteinExistence type="predicted"/>
<dbReference type="SMART" id="SM00241">
    <property type="entry name" value="ZP"/>
    <property type="match status" value="1"/>
</dbReference>
<evidence type="ECO:0000259" key="10">
    <source>
        <dbReference type="PROSITE" id="PS51034"/>
    </source>
</evidence>
<dbReference type="AlphaFoldDB" id="A0AAD4R3F8"/>
<accession>A0AAD4R3F8</accession>
<dbReference type="InterPro" id="IPR001507">
    <property type="entry name" value="ZP_dom"/>
</dbReference>
<name>A0AAD4R3F8_9BILA</name>
<keyword evidence="4 8" id="KW-0812">Transmembrane</keyword>
<sequence length="362" mass="39891">MNWILISVFLYCLKIVDCGPTFAQIDNELVGDPAVDCEETMVSLTFKTKKPFNGRVYVQGQAEDERCSRNFASNTDQSKFSMMITNGDCTMQRQRVTGTLEGMMLSLTIVVSFHGTFVTKSDRAYRCMCFFRNIKHLTSAIDINLIGTTELLDTAKTPGCLYSIHAQSPDGPAVSGSRFDLLDVDGCAIDPIIQPDVLYDVDNNRASVETFGYKFSDTSVLNYQCTIELCKKSANECQGLSPPICGRHKRDMNGRTKLRRSINATAMGDNAMDLLATVKIIDKISDADVFDSHSRDTATQKSALSIAPVNSVQLIPDPANSPDFSFRREDCLRSMVLGFSISLLTAICFIVLGVAGLLILKK</sequence>
<dbReference type="EMBL" id="JAKKPZ010000041">
    <property type="protein sequence ID" value="KAI1707369.1"/>
    <property type="molecule type" value="Genomic_DNA"/>
</dbReference>
<feature type="domain" description="ZP" evidence="10">
    <location>
        <begin position="36"/>
        <end position="362"/>
    </location>
</feature>
<dbReference type="InterPro" id="IPR057475">
    <property type="entry name" value="CUT_C"/>
</dbReference>
<comment type="subcellular location">
    <subcellularLocation>
        <location evidence="1">Cell membrane</location>
        <topology evidence="1">Single-pass type I membrane protein</topology>
    </subcellularLocation>
</comment>
<dbReference type="PANTHER" id="PTHR22907">
    <property type="entry name" value="GH04558P"/>
    <property type="match status" value="1"/>
</dbReference>
<protein>
    <submittedName>
        <fullName evidence="11">Cuticlin-1</fullName>
    </submittedName>
</protein>
<dbReference type="InterPro" id="IPR056953">
    <property type="entry name" value="CUT_N"/>
</dbReference>
<dbReference type="GO" id="GO:0005886">
    <property type="term" value="C:plasma membrane"/>
    <property type="evidence" value="ECO:0007669"/>
    <property type="project" value="UniProtKB-SubCell"/>
</dbReference>
<keyword evidence="2" id="KW-0193">Cuticle</keyword>
<evidence type="ECO:0000313" key="11">
    <source>
        <dbReference type="EMBL" id="KAI1707369.1"/>
    </source>
</evidence>
<keyword evidence="5 9" id="KW-0732">Signal</keyword>
<dbReference type="GO" id="GO:0042302">
    <property type="term" value="F:structural constituent of cuticle"/>
    <property type="evidence" value="ECO:0007669"/>
    <property type="project" value="UniProtKB-KW"/>
</dbReference>
<evidence type="ECO:0000256" key="9">
    <source>
        <dbReference type="SAM" id="SignalP"/>
    </source>
</evidence>
<keyword evidence="6 8" id="KW-1133">Transmembrane helix</keyword>
<dbReference type="Pfam" id="PF25057">
    <property type="entry name" value="CUT_N"/>
    <property type="match status" value="1"/>
</dbReference>
<keyword evidence="7 8" id="KW-0472">Membrane</keyword>
<dbReference type="PROSITE" id="PS51034">
    <property type="entry name" value="ZP_2"/>
    <property type="match status" value="1"/>
</dbReference>
<dbReference type="PANTHER" id="PTHR22907:SF27">
    <property type="entry name" value="ZP DOMAIN-CONTAINING PROTEIN"/>
    <property type="match status" value="1"/>
</dbReference>
<dbReference type="InterPro" id="IPR051962">
    <property type="entry name" value="Cuticlin"/>
</dbReference>
<organism evidence="11 12">
    <name type="scientific">Ditylenchus destructor</name>
    <dbReference type="NCBI Taxonomy" id="166010"/>
    <lineage>
        <taxon>Eukaryota</taxon>
        <taxon>Metazoa</taxon>
        <taxon>Ecdysozoa</taxon>
        <taxon>Nematoda</taxon>
        <taxon>Chromadorea</taxon>
        <taxon>Rhabditida</taxon>
        <taxon>Tylenchina</taxon>
        <taxon>Tylenchomorpha</taxon>
        <taxon>Sphaerularioidea</taxon>
        <taxon>Anguinidae</taxon>
        <taxon>Anguininae</taxon>
        <taxon>Ditylenchus</taxon>
    </lineage>
</organism>
<evidence type="ECO:0000313" key="12">
    <source>
        <dbReference type="Proteomes" id="UP001201812"/>
    </source>
</evidence>
<evidence type="ECO:0000256" key="2">
    <source>
        <dbReference type="ARBA" id="ARBA00022460"/>
    </source>
</evidence>
<evidence type="ECO:0000256" key="1">
    <source>
        <dbReference type="ARBA" id="ARBA00004251"/>
    </source>
</evidence>
<evidence type="ECO:0000256" key="7">
    <source>
        <dbReference type="ARBA" id="ARBA00023136"/>
    </source>
</evidence>
<feature type="transmembrane region" description="Helical" evidence="8">
    <location>
        <begin position="335"/>
        <end position="360"/>
    </location>
</feature>
<evidence type="ECO:0000256" key="3">
    <source>
        <dbReference type="ARBA" id="ARBA00022475"/>
    </source>
</evidence>
<evidence type="ECO:0000256" key="8">
    <source>
        <dbReference type="SAM" id="Phobius"/>
    </source>
</evidence>
<keyword evidence="3" id="KW-1003">Cell membrane</keyword>
<feature type="chain" id="PRO_5042210712" evidence="9">
    <location>
        <begin position="19"/>
        <end position="362"/>
    </location>
</feature>